<dbReference type="GO" id="GO:0006289">
    <property type="term" value="P:nucleotide-excision repair"/>
    <property type="evidence" value="ECO:0007669"/>
    <property type="project" value="InterPro"/>
</dbReference>
<dbReference type="EC" id="4.2.99.18" evidence="2"/>
<keyword evidence="3" id="KW-0227">DNA damage</keyword>
<dbReference type="CDD" id="cd00056">
    <property type="entry name" value="ENDO3c"/>
    <property type="match status" value="1"/>
</dbReference>
<keyword evidence="4" id="KW-0378">Hydrolase</keyword>
<dbReference type="Gene3D" id="1.10.1670.10">
    <property type="entry name" value="Helix-hairpin-Helix base-excision DNA repair enzymes (C-terminal)"/>
    <property type="match status" value="1"/>
</dbReference>
<comment type="catalytic activity">
    <reaction evidence="9">
        <text>2'-deoxyribonucleotide-(2'-deoxyribose 5'-phosphate)-2'-deoxyribonucleotide-DNA = a 3'-end 2'-deoxyribonucleotide-(2,3-dehydro-2,3-deoxyribose 5'-phosphate)-DNA + a 5'-end 5'-phospho-2'-deoxyribonucleoside-DNA + H(+)</text>
        <dbReference type="Rhea" id="RHEA:66592"/>
        <dbReference type="Rhea" id="RHEA-COMP:13180"/>
        <dbReference type="Rhea" id="RHEA-COMP:16897"/>
        <dbReference type="Rhea" id="RHEA-COMP:17067"/>
        <dbReference type="ChEBI" id="CHEBI:15378"/>
        <dbReference type="ChEBI" id="CHEBI:136412"/>
        <dbReference type="ChEBI" id="CHEBI:157695"/>
        <dbReference type="ChEBI" id="CHEBI:167181"/>
        <dbReference type="EC" id="4.2.99.18"/>
    </reaction>
</comment>
<comment type="similarity">
    <text evidence="1">Belongs to the type-1 OGG1 family.</text>
</comment>
<dbReference type="Gene3D" id="3.30.310.260">
    <property type="match status" value="1"/>
</dbReference>
<dbReference type="SUPFAM" id="SSF48150">
    <property type="entry name" value="DNA-glycosylase"/>
    <property type="match status" value="1"/>
</dbReference>
<evidence type="ECO:0000256" key="3">
    <source>
        <dbReference type="ARBA" id="ARBA00022763"/>
    </source>
</evidence>
<gene>
    <name evidence="11" type="ORF">GALL_141510</name>
</gene>
<proteinExistence type="inferred from homology"/>
<evidence type="ECO:0000256" key="4">
    <source>
        <dbReference type="ARBA" id="ARBA00022801"/>
    </source>
</evidence>
<name>A0A1J5SUL9_9ZZZZ</name>
<evidence type="ECO:0000256" key="6">
    <source>
        <dbReference type="ARBA" id="ARBA00023239"/>
    </source>
</evidence>
<dbReference type="PANTHER" id="PTHR10242">
    <property type="entry name" value="8-OXOGUANINE DNA GLYCOSYLASE"/>
    <property type="match status" value="1"/>
</dbReference>
<evidence type="ECO:0000256" key="5">
    <source>
        <dbReference type="ARBA" id="ARBA00023204"/>
    </source>
</evidence>
<dbReference type="InterPro" id="IPR011257">
    <property type="entry name" value="DNA_glycosylase"/>
</dbReference>
<dbReference type="Gene3D" id="1.10.340.30">
    <property type="entry name" value="Hypothetical protein, domain 2"/>
    <property type="match status" value="1"/>
</dbReference>
<organism evidence="11">
    <name type="scientific">mine drainage metagenome</name>
    <dbReference type="NCBI Taxonomy" id="410659"/>
    <lineage>
        <taxon>unclassified sequences</taxon>
        <taxon>metagenomes</taxon>
        <taxon>ecological metagenomes</taxon>
    </lineage>
</organism>
<dbReference type="InterPro" id="IPR003265">
    <property type="entry name" value="HhH-GPD_domain"/>
</dbReference>
<evidence type="ECO:0000259" key="10">
    <source>
        <dbReference type="SMART" id="SM00478"/>
    </source>
</evidence>
<dbReference type="Pfam" id="PF07934">
    <property type="entry name" value="OGG_N"/>
    <property type="match status" value="1"/>
</dbReference>
<evidence type="ECO:0000256" key="1">
    <source>
        <dbReference type="ARBA" id="ARBA00010679"/>
    </source>
</evidence>
<keyword evidence="8" id="KW-0326">Glycosidase</keyword>
<comment type="caution">
    <text evidence="11">The sequence shown here is derived from an EMBL/GenBank/DDBJ whole genome shotgun (WGS) entry which is preliminary data.</text>
</comment>
<evidence type="ECO:0000313" key="11">
    <source>
        <dbReference type="EMBL" id="OIR03734.1"/>
    </source>
</evidence>
<keyword evidence="7" id="KW-0511">Multifunctional enzyme</keyword>
<evidence type="ECO:0000256" key="2">
    <source>
        <dbReference type="ARBA" id="ARBA00012720"/>
    </source>
</evidence>
<evidence type="ECO:0000256" key="7">
    <source>
        <dbReference type="ARBA" id="ARBA00023268"/>
    </source>
</evidence>
<dbReference type="SMART" id="SM00478">
    <property type="entry name" value="ENDO3c"/>
    <property type="match status" value="1"/>
</dbReference>
<reference evidence="11" key="1">
    <citation type="submission" date="2016-10" db="EMBL/GenBank/DDBJ databases">
        <title>Sequence of Gallionella enrichment culture.</title>
        <authorList>
            <person name="Poehlein A."/>
            <person name="Muehling M."/>
            <person name="Daniel R."/>
        </authorList>
    </citation>
    <scope>NUCLEOTIDE SEQUENCE</scope>
</reference>
<dbReference type="InterPro" id="IPR012904">
    <property type="entry name" value="OGG_N"/>
</dbReference>
<evidence type="ECO:0000256" key="8">
    <source>
        <dbReference type="ARBA" id="ARBA00023295"/>
    </source>
</evidence>
<dbReference type="GO" id="GO:0008534">
    <property type="term" value="F:oxidized purine nucleobase lesion DNA N-glycosylase activity"/>
    <property type="evidence" value="ECO:0007669"/>
    <property type="project" value="InterPro"/>
</dbReference>
<dbReference type="AlphaFoldDB" id="A0A1J5SUL9"/>
<dbReference type="EMBL" id="MLJW01000063">
    <property type="protein sequence ID" value="OIR03734.1"/>
    <property type="molecule type" value="Genomic_DNA"/>
</dbReference>
<protein>
    <recommendedName>
        <fullName evidence="2">DNA-(apurinic or apyrimidinic site) lyase</fullName>
        <ecNumber evidence="2">4.2.99.18</ecNumber>
    </recommendedName>
</protein>
<dbReference type="InterPro" id="IPR052054">
    <property type="entry name" value="Oxidative_DNA_repair_enzyme"/>
</dbReference>
<evidence type="ECO:0000256" key="9">
    <source>
        <dbReference type="ARBA" id="ARBA00044632"/>
    </source>
</evidence>
<dbReference type="SUPFAM" id="SSF55945">
    <property type="entry name" value="TATA-box binding protein-like"/>
    <property type="match status" value="1"/>
</dbReference>
<dbReference type="InterPro" id="IPR023170">
    <property type="entry name" value="HhH_base_excis_C"/>
</dbReference>
<feature type="domain" description="HhH-GPD" evidence="10">
    <location>
        <begin position="159"/>
        <end position="306"/>
    </location>
</feature>
<dbReference type="GO" id="GO:0140078">
    <property type="term" value="F:class I DNA-(apurinic or apyrimidinic site) endonuclease activity"/>
    <property type="evidence" value="ECO:0007669"/>
    <property type="project" value="UniProtKB-EC"/>
</dbReference>
<dbReference type="GO" id="GO:0006284">
    <property type="term" value="P:base-excision repair"/>
    <property type="evidence" value="ECO:0007669"/>
    <property type="project" value="InterPro"/>
</dbReference>
<keyword evidence="5" id="KW-0234">DNA repair</keyword>
<dbReference type="GO" id="GO:0003684">
    <property type="term" value="F:damaged DNA binding"/>
    <property type="evidence" value="ECO:0007669"/>
    <property type="project" value="InterPro"/>
</dbReference>
<dbReference type="PANTHER" id="PTHR10242:SF2">
    <property type="entry name" value="N-GLYCOSYLASE_DNA LYASE"/>
    <property type="match status" value="1"/>
</dbReference>
<accession>A0A1J5SUL9</accession>
<keyword evidence="6" id="KW-0456">Lyase</keyword>
<sequence length="309" mass="33757">MSEPSHSSPSPWPAWSGWERLPLRLDAQVLRLVLDDGQAFRWHALADGSWLGIWDRHLVRLAREEDGTLLWSAPDASAAAAGRALRGYLALDTPYPELTDTLPWRSDPHLARCIAATPGLRLLKQPFGETLLCFLCSSTKQIPQIKLMADAMAALAGDPLAATLPSGVAPAALTLRTLPSWERLASVPETGLRGCGLGFRAANVVGTARFLAERPGWLEDTERLPYAEAHARLCELPGVGAKIADCVLLYGGGFLEAFPVDTWILKAMARRYGLEDWKPDQVALFGRVHFGACAGIAEQLIFNYERHAD</sequence>